<dbReference type="CDD" id="cd08414">
    <property type="entry name" value="PBP2_LTTR_aromatics_like"/>
    <property type="match status" value="1"/>
</dbReference>
<dbReference type="InterPro" id="IPR036390">
    <property type="entry name" value="WH_DNA-bd_sf"/>
</dbReference>
<protein>
    <submittedName>
        <fullName evidence="6">LysR family transcriptional regulator</fullName>
    </submittedName>
</protein>
<name>A0A561SMW4_9PSEU</name>
<dbReference type="Proteomes" id="UP000321261">
    <property type="component" value="Unassembled WGS sequence"/>
</dbReference>
<dbReference type="SUPFAM" id="SSF53850">
    <property type="entry name" value="Periplasmic binding protein-like II"/>
    <property type="match status" value="1"/>
</dbReference>
<comment type="caution">
    <text evidence="6">The sequence shown here is derived from an EMBL/GenBank/DDBJ whole genome shotgun (WGS) entry which is preliminary data.</text>
</comment>
<evidence type="ECO:0000313" key="6">
    <source>
        <dbReference type="EMBL" id="TWF76192.1"/>
    </source>
</evidence>
<dbReference type="PROSITE" id="PS50931">
    <property type="entry name" value="HTH_LYSR"/>
    <property type="match status" value="1"/>
</dbReference>
<evidence type="ECO:0000256" key="2">
    <source>
        <dbReference type="ARBA" id="ARBA00023015"/>
    </source>
</evidence>
<keyword evidence="2" id="KW-0805">Transcription regulation</keyword>
<evidence type="ECO:0000256" key="4">
    <source>
        <dbReference type="ARBA" id="ARBA00023163"/>
    </source>
</evidence>
<dbReference type="Gene3D" id="3.40.190.290">
    <property type="match status" value="1"/>
</dbReference>
<keyword evidence="7" id="KW-1185">Reference proteome</keyword>
<dbReference type="FunFam" id="1.10.10.10:FF:000001">
    <property type="entry name" value="LysR family transcriptional regulator"/>
    <property type="match status" value="1"/>
</dbReference>
<dbReference type="EMBL" id="VIWU01000001">
    <property type="protein sequence ID" value="TWF76192.1"/>
    <property type="molecule type" value="Genomic_DNA"/>
</dbReference>
<dbReference type="InterPro" id="IPR000847">
    <property type="entry name" value="LysR_HTH_N"/>
</dbReference>
<evidence type="ECO:0000256" key="3">
    <source>
        <dbReference type="ARBA" id="ARBA00023125"/>
    </source>
</evidence>
<gene>
    <name evidence="6" type="ORF">FHX44_112080</name>
</gene>
<keyword evidence="4" id="KW-0804">Transcription</keyword>
<reference evidence="6 7" key="1">
    <citation type="submission" date="2019-06" db="EMBL/GenBank/DDBJ databases">
        <title>Sequencing the genomes of 1000 actinobacteria strains.</title>
        <authorList>
            <person name="Klenk H.-P."/>
        </authorList>
    </citation>
    <scope>NUCLEOTIDE SEQUENCE [LARGE SCALE GENOMIC DNA]</scope>
    <source>
        <strain evidence="6 7">DSM 45671</strain>
    </source>
</reference>
<accession>A0A561SMW4</accession>
<dbReference type="Pfam" id="PF03466">
    <property type="entry name" value="LysR_substrate"/>
    <property type="match status" value="1"/>
</dbReference>
<dbReference type="Gene3D" id="1.10.10.10">
    <property type="entry name" value="Winged helix-like DNA-binding domain superfamily/Winged helix DNA-binding domain"/>
    <property type="match status" value="1"/>
</dbReference>
<dbReference type="SUPFAM" id="SSF46785">
    <property type="entry name" value="Winged helix' DNA-binding domain"/>
    <property type="match status" value="1"/>
</dbReference>
<evidence type="ECO:0000313" key="7">
    <source>
        <dbReference type="Proteomes" id="UP000321261"/>
    </source>
</evidence>
<keyword evidence="3" id="KW-0238">DNA-binding</keyword>
<dbReference type="InterPro" id="IPR005119">
    <property type="entry name" value="LysR_subst-bd"/>
</dbReference>
<dbReference type="GO" id="GO:0003677">
    <property type="term" value="F:DNA binding"/>
    <property type="evidence" value="ECO:0007669"/>
    <property type="project" value="UniProtKB-KW"/>
</dbReference>
<dbReference type="AlphaFoldDB" id="A0A561SMW4"/>
<proteinExistence type="inferred from homology"/>
<feature type="domain" description="HTH lysR-type" evidence="5">
    <location>
        <begin position="6"/>
        <end position="63"/>
    </location>
</feature>
<organism evidence="6 7">
    <name type="scientific">Pseudonocardia hierapolitana</name>
    <dbReference type="NCBI Taxonomy" id="1128676"/>
    <lineage>
        <taxon>Bacteria</taxon>
        <taxon>Bacillati</taxon>
        <taxon>Actinomycetota</taxon>
        <taxon>Actinomycetes</taxon>
        <taxon>Pseudonocardiales</taxon>
        <taxon>Pseudonocardiaceae</taxon>
        <taxon>Pseudonocardia</taxon>
    </lineage>
</organism>
<evidence type="ECO:0000256" key="1">
    <source>
        <dbReference type="ARBA" id="ARBA00009437"/>
    </source>
</evidence>
<dbReference type="RefSeq" id="WP_212612409.1">
    <property type="nucleotide sequence ID" value="NZ_VIWU01000001.1"/>
</dbReference>
<dbReference type="PANTHER" id="PTHR30346">
    <property type="entry name" value="TRANSCRIPTIONAL DUAL REGULATOR HCAR-RELATED"/>
    <property type="match status" value="1"/>
</dbReference>
<dbReference type="InterPro" id="IPR036388">
    <property type="entry name" value="WH-like_DNA-bd_sf"/>
</dbReference>
<dbReference type="GO" id="GO:0003700">
    <property type="term" value="F:DNA-binding transcription factor activity"/>
    <property type="evidence" value="ECO:0007669"/>
    <property type="project" value="InterPro"/>
</dbReference>
<dbReference type="Pfam" id="PF00126">
    <property type="entry name" value="HTH_1"/>
    <property type="match status" value="1"/>
</dbReference>
<sequence length="291" mass="30800">MTGPTIESRALRYFVAVAEELNFSRAADRLGISASPLSRAIRALEADMGVTLLERSTHGVSLTPAGAVLLEEGRSALDAAQAAVRRAQRAGASTPQIVLAVKADSDAGLLDAILARYAAQDPALPVTVRLCGWAEQPRLLRRGEADVALVHEPFDRTGLDAEPVAVEPTVAAVPATHPLAHEGRATLADLGLPMTGPSDLAGVRRHQDNLVDRHGIRDLAQLLALVELGRFVTLVPRSVADRYPRRGLAYLDVPDAPPAVLAIAWPQQSRSTAVAALVRAATEPEPAQHAL</sequence>
<comment type="similarity">
    <text evidence="1">Belongs to the LysR transcriptional regulatory family.</text>
</comment>
<evidence type="ECO:0000259" key="5">
    <source>
        <dbReference type="PROSITE" id="PS50931"/>
    </source>
</evidence>
<dbReference type="GO" id="GO:0032993">
    <property type="term" value="C:protein-DNA complex"/>
    <property type="evidence" value="ECO:0007669"/>
    <property type="project" value="TreeGrafter"/>
</dbReference>
<dbReference type="PANTHER" id="PTHR30346:SF0">
    <property type="entry name" value="HCA OPERON TRANSCRIPTIONAL ACTIVATOR HCAR"/>
    <property type="match status" value="1"/>
</dbReference>